<reference evidence="3" key="1">
    <citation type="journal article" date="2019" name="Int. J. Syst. Evol. Microbiol.">
        <title>The Global Catalogue of Microorganisms (GCM) 10K type strain sequencing project: providing services to taxonomists for standard genome sequencing and annotation.</title>
        <authorList>
            <consortium name="The Broad Institute Genomics Platform"/>
            <consortium name="The Broad Institute Genome Sequencing Center for Infectious Disease"/>
            <person name="Wu L."/>
            <person name="Ma J."/>
        </authorList>
    </citation>
    <scope>NUCLEOTIDE SEQUENCE [LARGE SCALE GENOMIC DNA]</scope>
    <source>
        <strain evidence="3">JCM 11896</strain>
    </source>
</reference>
<keyword evidence="3" id="KW-1185">Reference proteome</keyword>
<name>A0ABP4IES9_9PSEU</name>
<keyword evidence="1" id="KW-1133">Transmembrane helix</keyword>
<keyword evidence="1" id="KW-0472">Membrane</keyword>
<gene>
    <name evidence="2" type="ORF">GCM10009613_18630</name>
</gene>
<keyword evidence="1" id="KW-0812">Transmembrane</keyword>
<dbReference type="EMBL" id="BAAAJK010000006">
    <property type="protein sequence ID" value="GAA1385751.1"/>
    <property type="molecule type" value="Genomic_DNA"/>
</dbReference>
<organism evidence="2 3">
    <name type="scientific">Pseudonocardia kongjuensis</name>
    <dbReference type="NCBI Taxonomy" id="102227"/>
    <lineage>
        <taxon>Bacteria</taxon>
        <taxon>Bacillati</taxon>
        <taxon>Actinomycetota</taxon>
        <taxon>Actinomycetes</taxon>
        <taxon>Pseudonocardiales</taxon>
        <taxon>Pseudonocardiaceae</taxon>
        <taxon>Pseudonocardia</taxon>
    </lineage>
</organism>
<comment type="caution">
    <text evidence="2">The sequence shown here is derived from an EMBL/GenBank/DDBJ whole genome shotgun (WGS) entry which is preliminary data.</text>
</comment>
<dbReference type="RefSeq" id="WP_344020466.1">
    <property type="nucleotide sequence ID" value="NZ_BAAAJK010000006.1"/>
</dbReference>
<dbReference type="Proteomes" id="UP001501414">
    <property type="component" value="Unassembled WGS sequence"/>
</dbReference>
<sequence>MSARTPGTRDRVLDIAFAVFLVLVFVVLLTRGQVLYWTGIL</sequence>
<protein>
    <submittedName>
        <fullName evidence="2">Uncharacterized protein</fullName>
    </submittedName>
</protein>
<feature type="transmembrane region" description="Helical" evidence="1">
    <location>
        <begin position="12"/>
        <end position="31"/>
    </location>
</feature>
<evidence type="ECO:0000313" key="2">
    <source>
        <dbReference type="EMBL" id="GAA1385751.1"/>
    </source>
</evidence>
<evidence type="ECO:0000313" key="3">
    <source>
        <dbReference type="Proteomes" id="UP001501414"/>
    </source>
</evidence>
<accession>A0ABP4IES9</accession>
<proteinExistence type="predicted"/>
<evidence type="ECO:0000256" key="1">
    <source>
        <dbReference type="SAM" id="Phobius"/>
    </source>
</evidence>